<feature type="domain" description="AAA" evidence="17">
    <location>
        <begin position="557"/>
        <end position="670"/>
    </location>
</feature>
<dbReference type="Pfam" id="PF13807">
    <property type="entry name" value="GNVR"/>
    <property type="match status" value="1"/>
</dbReference>
<feature type="coiled-coil region" evidence="14">
    <location>
        <begin position="270"/>
        <end position="318"/>
    </location>
</feature>
<dbReference type="InterPro" id="IPR003856">
    <property type="entry name" value="LPS_length_determ_N"/>
</dbReference>
<dbReference type="InterPro" id="IPR027417">
    <property type="entry name" value="P-loop_NTPase"/>
</dbReference>
<name>A0A9Q3UR33_9GAMM</name>
<evidence type="ECO:0000256" key="10">
    <source>
        <dbReference type="ARBA" id="ARBA00022989"/>
    </source>
</evidence>
<evidence type="ECO:0000256" key="2">
    <source>
        <dbReference type="ARBA" id="ARBA00008883"/>
    </source>
</evidence>
<comment type="subcellular location">
    <subcellularLocation>
        <location evidence="1">Cell inner membrane</location>
        <topology evidence="1">Multi-pass membrane protein</topology>
    </subcellularLocation>
</comment>
<dbReference type="GO" id="GO:0005524">
    <property type="term" value="F:ATP binding"/>
    <property type="evidence" value="ECO:0007669"/>
    <property type="project" value="UniProtKB-KW"/>
</dbReference>
<dbReference type="EC" id="2.7.10.2" evidence="19"/>
<dbReference type="Proteomes" id="UP001108027">
    <property type="component" value="Unassembled WGS sequence"/>
</dbReference>
<reference evidence="19" key="1">
    <citation type="submission" date="2021-10" db="EMBL/GenBank/DDBJ databases">
        <title>The diversity and Nitrogen Metabolism of Culturable Nitrate-Utilizing Bacteria Within the Oxygen Minimum Zone of the Changjiang (Yangtze River)Estuary.</title>
        <authorList>
            <person name="Zhang D."/>
            <person name="Zheng J."/>
            <person name="Liu S."/>
            <person name="He W."/>
        </authorList>
    </citation>
    <scope>NUCLEOTIDE SEQUENCE</scope>
    <source>
        <strain evidence="19">FXH-223</strain>
    </source>
</reference>
<evidence type="ECO:0000256" key="7">
    <source>
        <dbReference type="ARBA" id="ARBA00022741"/>
    </source>
</evidence>
<dbReference type="InterPro" id="IPR005702">
    <property type="entry name" value="Wzc-like_C"/>
</dbReference>
<evidence type="ECO:0000256" key="6">
    <source>
        <dbReference type="ARBA" id="ARBA00022692"/>
    </source>
</evidence>
<dbReference type="NCBIfam" id="TIGR01007">
    <property type="entry name" value="eps_fam"/>
    <property type="match status" value="1"/>
</dbReference>
<keyword evidence="10 15" id="KW-1133">Transmembrane helix</keyword>
<gene>
    <name evidence="19" type="ORF">LL252_13110</name>
</gene>
<keyword evidence="5 19" id="KW-0808">Transferase</keyword>
<evidence type="ECO:0000313" key="19">
    <source>
        <dbReference type="EMBL" id="MCC4309508.1"/>
    </source>
</evidence>
<keyword evidence="14" id="KW-0175">Coiled coil</keyword>
<keyword evidence="11 15" id="KW-0472">Membrane</keyword>
<dbReference type="GO" id="GO:0042802">
    <property type="term" value="F:identical protein binding"/>
    <property type="evidence" value="ECO:0007669"/>
    <property type="project" value="UniProtKB-ARBA"/>
</dbReference>
<evidence type="ECO:0000256" key="9">
    <source>
        <dbReference type="ARBA" id="ARBA00022840"/>
    </source>
</evidence>
<feature type="transmembrane region" description="Helical" evidence="15">
    <location>
        <begin position="441"/>
        <end position="464"/>
    </location>
</feature>
<dbReference type="CDD" id="cd05387">
    <property type="entry name" value="BY-kinase"/>
    <property type="match status" value="1"/>
</dbReference>
<keyword evidence="7" id="KW-0547">Nucleotide-binding</keyword>
<dbReference type="Pfam" id="PF02706">
    <property type="entry name" value="Wzz"/>
    <property type="match status" value="1"/>
</dbReference>
<feature type="domain" description="Polysaccharide chain length determinant N-terminal" evidence="16">
    <location>
        <begin position="16"/>
        <end position="108"/>
    </location>
</feature>
<accession>A0A9Q3UR33</accession>
<keyword evidence="20" id="KW-1185">Reference proteome</keyword>
<keyword evidence="12" id="KW-0829">Tyrosine-protein kinase</keyword>
<keyword evidence="8" id="KW-0418">Kinase</keyword>
<evidence type="ECO:0000256" key="5">
    <source>
        <dbReference type="ARBA" id="ARBA00022679"/>
    </source>
</evidence>
<dbReference type="AlphaFoldDB" id="A0A9Q3UR33"/>
<feature type="domain" description="Tyrosine-protein kinase G-rich" evidence="18">
    <location>
        <begin position="382"/>
        <end position="460"/>
    </location>
</feature>
<dbReference type="PANTHER" id="PTHR32309">
    <property type="entry name" value="TYROSINE-PROTEIN KINASE"/>
    <property type="match status" value="1"/>
</dbReference>
<dbReference type="Pfam" id="PF23607">
    <property type="entry name" value="WZC_N"/>
    <property type="match status" value="1"/>
</dbReference>
<dbReference type="RefSeq" id="WP_228234331.1">
    <property type="nucleotide sequence ID" value="NZ_JAJGNA010000017.1"/>
</dbReference>
<comment type="similarity">
    <text evidence="2">Belongs to the etk/wzc family.</text>
</comment>
<keyword evidence="9" id="KW-0067">ATP-binding</keyword>
<dbReference type="FunFam" id="3.40.50.300:FF:000527">
    <property type="entry name" value="Tyrosine-protein kinase etk"/>
    <property type="match status" value="1"/>
</dbReference>
<dbReference type="InterPro" id="IPR050445">
    <property type="entry name" value="Bact_polysacc_biosynth/exp"/>
</dbReference>
<evidence type="ECO:0000259" key="16">
    <source>
        <dbReference type="Pfam" id="PF02706"/>
    </source>
</evidence>
<evidence type="ECO:0000313" key="20">
    <source>
        <dbReference type="Proteomes" id="UP001108027"/>
    </source>
</evidence>
<comment type="caution">
    <text evidence="19">The sequence shown here is derived from an EMBL/GenBank/DDBJ whole genome shotgun (WGS) entry which is preliminary data.</text>
</comment>
<dbReference type="InterPro" id="IPR025669">
    <property type="entry name" value="AAA_dom"/>
</dbReference>
<dbReference type="GO" id="GO:0005886">
    <property type="term" value="C:plasma membrane"/>
    <property type="evidence" value="ECO:0007669"/>
    <property type="project" value="UniProtKB-SubCell"/>
</dbReference>
<organism evidence="19 20">
    <name type="scientific">Alloalcanivorax marinus</name>
    <dbReference type="NCBI Taxonomy" id="1177169"/>
    <lineage>
        <taxon>Bacteria</taxon>
        <taxon>Pseudomonadati</taxon>
        <taxon>Pseudomonadota</taxon>
        <taxon>Gammaproteobacteria</taxon>
        <taxon>Oceanospirillales</taxon>
        <taxon>Alcanivoracaceae</taxon>
        <taxon>Alloalcanivorax</taxon>
    </lineage>
</organism>
<dbReference type="InterPro" id="IPR032807">
    <property type="entry name" value="GNVR"/>
</dbReference>
<evidence type="ECO:0000256" key="4">
    <source>
        <dbReference type="ARBA" id="ARBA00022519"/>
    </source>
</evidence>
<evidence type="ECO:0000256" key="11">
    <source>
        <dbReference type="ARBA" id="ARBA00023136"/>
    </source>
</evidence>
<dbReference type="EMBL" id="JAJGNA010000017">
    <property type="protein sequence ID" value="MCC4309508.1"/>
    <property type="molecule type" value="Genomic_DNA"/>
</dbReference>
<evidence type="ECO:0000256" key="8">
    <source>
        <dbReference type="ARBA" id="ARBA00022777"/>
    </source>
</evidence>
<dbReference type="Gene3D" id="3.40.50.300">
    <property type="entry name" value="P-loop containing nucleotide triphosphate hydrolases"/>
    <property type="match status" value="1"/>
</dbReference>
<sequence>MTDQHASRGRPATTDDDIDLQRLWALLVDGRWLILGAALLAFLLGLAYVQMAVPIYKAEGLLQIEKKQGGMLGLDQLDRAFGGAQSSTAAEIAILRSRMVLGEVVDQLRLDTRIAPQTLPLIGRFQFAPGVVDDTGRAVPASVRDGDATVVVAEFQVPETYRGRTFQLRPGDAGQPALYLGDRLIASGPADQPLTGEGGQVVLRLATWEPAGETFNLTRLSMLSAVNGIRGSLTVEEQGRDTGMLNISLTGPDPARARAILDAISEAYLMQNVKRQAAEAENSLEFLNEQLPEVRDTLNEAEEKLNAYRSNSDSVDINMETQSLLGRLVDMDAKLNDLKIKESEVAARYTKEHPAYRTLLEQRRSLEAQKARLNDQIGDLPETQQEILRLMRDVEVDQQLYVSLLNRAQELRILKASTVGNVRIIDDAVVYPGAVAPKKRLILALCTGLGFLLTAAVVLAAGLLRRGIESPDELEELGIPVYAAVPLSEEQARRDRVADMLRRRKRRTHGAPAPLLAVNDPGDLAVEALRSLRTSLHFATMEASNKVLMISGPSPEVGKSFITANLATVLAQVGQKVAVVDADMRKGHLHRYFGHNGQQGLSTILSGQADLDTVMASTEIENLDFLPRGQVPPNPSELLMHPRFKQLMEDLSQRYDLVLVDTPPVLAVTDAAIIGQLAGTSLLVARFGQNSVKEVDVSINRFDQNKVEIKGVILNCIERRASNEYGYYAYKYDSKD</sequence>
<dbReference type="SUPFAM" id="SSF52540">
    <property type="entry name" value="P-loop containing nucleoside triphosphate hydrolases"/>
    <property type="match status" value="1"/>
</dbReference>
<dbReference type="PANTHER" id="PTHR32309:SF32">
    <property type="entry name" value="TYROSINE-PROTEIN KINASE ETK-RELATED"/>
    <property type="match status" value="1"/>
</dbReference>
<comment type="catalytic activity">
    <reaction evidence="13">
        <text>L-tyrosyl-[protein] + ATP = O-phospho-L-tyrosyl-[protein] + ADP + H(+)</text>
        <dbReference type="Rhea" id="RHEA:10596"/>
        <dbReference type="Rhea" id="RHEA-COMP:10136"/>
        <dbReference type="Rhea" id="RHEA-COMP:20101"/>
        <dbReference type="ChEBI" id="CHEBI:15378"/>
        <dbReference type="ChEBI" id="CHEBI:30616"/>
        <dbReference type="ChEBI" id="CHEBI:46858"/>
        <dbReference type="ChEBI" id="CHEBI:61978"/>
        <dbReference type="ChEBI" id="CHEBI:456216"/>
    </reaction>
</comment>
<proteinExistence type="inferred from homology"/>
<feature type="transmembrane region" description="Helical" evidence="15">
    <location>
        <begin position="32"/>
        <end position="56"/>
    </location>
</feature>
<evidence type="ECO:0000259" key="17">
    <source>
        <dbReference type="Pfam" id="PF13614"/>
    </source>
</evidence>
<evidence type="ECO:0000256" key="13">
    <source>
        <dbReference type="ARBA" id="ARBA00053015"/>
    </source>
</evidence>
<evidence type="ECO:0000256" key="14">
    <source>
        <dbReference type="SAM" id="Coils"/>
    </source>
</evidence>
<evidence type="ECO:0000256" key="3">
    <source>
        <dbReference type="ARBA" id="ARBA00022475"/>
    </source>
</evidence>
<keyword evidence="6 15" id="KW-0812">Transmembrane</keyword>
<evidence type="ECO:0000256" key="12">
    <source>
        <dbReference type="ARBA" id="ARBA00023137"/>
    </source>
</evidence>
<keyword evidence="3" id="KW-1003">Cell membrane</keyword>
<dbReference type="Pfam" id="PF13614">
    <property type="entry name" value="AAA_31"/>
    <property type="match status" value="1"/>
</dbReference>
<evidence type="ECO:0000256" key="1">
    <source>
        <dbReference type="ARBA" id="ARBA00004429"/>
    </source>
</evidence>
<dbReference type="GO" id="GO:0004715">
    <property type="term" value="F:non-membrane spanning protein tyrosine kinase activity"/>
    <property type="evidence" value="ECO:0007669"/>
    <property type="project" value="UniProtKB-EC"/>
</dbReference>
<evidence type="ECO:0000259" key="18">
    <source>
        <dbReference type="Pfam" id="PF13807"/>
    </source>
</evidence>
<keyword evidence="4" id="KW-0997">Cell inner membrane</keyword>
<protein>
    <submittedName>
        <fullName evidence="19">Polysaccharide biosynthesis tyrosine autokinase</fullName>
        <ecNumber evidence="19">2.7.10.2</ecNumber>
    </submittedName>
</protein>
<evidence type="ECO:0000256" key="15">
    <source>
        <dbReference type="SAM" id="Phobius"/>
    </source>
</evidence>